<feature type="domain" description="LD-carboxypeptidase C-terminal" evidence="8">
    <location>
        <begin position="165"/>
        <end position="270"/>
    </location>
</feature>
<feature type="active site" description="Charge relay system" evidence="6">
    <location>
        <position position="259"/>
    </location>
</feature>
<dbReference type="PANTHER" id="PTHR30237">
    <property type="entry name" value="MURAMOYLTETRAPEPTIDE CARBOXYPEPTIDASE"/>
    <property type="match status" value="1"/>
</dbReference>
<dbReference type="EMBL" id="RCZK01000013">
    <property type="protein sequence ID" value="TPG09953.1"/>
    <property type="molecule type" value="Genomic_DNA"/>
</dbReference>
<dbReference type="Pfam" id="PF02016">
    <property type="entry name" value="Peptidase_S66"/>
    <property type="match status" value="1"/>
</dbReference>
<gene>
    <name evidence="9" type="ORF">EAH84_13285</name>
</gene>
<dbReference type="SUPFAM" id="SSF141986">
    <property type="entry name" value="LD-carboxypeptidase A C-terminal domain-like"/>
    <property type="match status" value="1"/>
</dbReference>
<dbReference type="CDD" id="cd07025">
    <property type="entry name" value="Peptidase_S66"/>
    <property type="match status" value="1"/>
</dbReference>
<dbReference type="GO" id="GO:0006508">
    <property type="term" value="P:proteolysis"/>
    <property type="evidence" value="ECO:0007669"/>
    <property type="project" value="UniProtKB-KW"/>
</dbReference>
<dbReference type="InterPro" id="IPR029062">
    <property type="entry name" value="Class_I_gatase-like"/>
</dbReference>
<evidence type="ECO:0000256" key="5">
    <source>
        <dbReference type="ARBA" id="ARBA00022825"/>
    </source>
</evidence>
<sequence>MKIGVLAPASRANDTAVAPITAYCAAAFPEVELVFHPQCFTTDGHFAGSDFARAAALVEYANDPAIDAIWFYRGGYGSNRLLKLAMPELKEPARRKKYCGYSDMGFLLGALYARRIGHPVHGPMVSDINRTDGDQSVARALGWLARGDRAGFEPGLDGQPSVAFNLAILGSLIGTPWMPDLTDHVLIVEEVSEPMYNIDRLLFTLANATQLKGIAGLRLGAVTDVQENTPPWGETLDYMMIRWSRDMGVPYLGRARVGHTQDNHVVPFGVV</sequence>
<dbReference type="OrthoDB" id="9807329at2"/>
<dbReference type="InterPro" id="IPR003507">
    <property type="entry name" value="S66_fam"/>
</dbReference>
<dbReference type="Gene3D" id="3.40.50.10740">
    <property type="entry name" value="Class I glutamine amidotransferase-like"/>
    <property type="match status" value="1"/>
</dbReference>
<evidence type="ECO:0000256" key="6">
    <source>
        <dbReference type="PIRSR" id="PIRSR028757-1"/>
    </source>
</evidence>
<dbReference type="Proteomes" id="UP000318413">
    <property type="component" value="Unassembled WGS sequence"/>
</dbReference>
<keyword evidence="3" id="KW-0645">Protease</keyword>
<evidence type="ECO:0000313" key="9">
    <source>
        <dbReference type="EMBL" id="TPG09953.1"/>
    </source>
</evidence>
<accession>A0A502CAS6</accession>
<dbReference type="PIRSF" id="PIRSF028757">
    <property type="entry name" value="LD-carboxypeptidase"/>
    <property type="match status" value="1"/>
</dbReference>
<comment type="similarity">
    <text evidence="1">Belongs to the peptidase S66 family.</text>
</comment>
<evidence type="ECO:0000256" key="2">
    <source>
        <dbReference type="ARBA" id="ARBA00022645"/>
    </source>
</evidence>
<keyword evidence="5" id="KW-0720">Serine protease</keyword>
<dbReference type="InterPro" id="IPR040921">
    <property type="entry name" value="Peptidase_S66C"/>
</dbReference>
<evidence type="ECO:0000256" key="1">
    <source>
        <dbReference type="ARBA" id="ARBA00010233"/>
    </source>
</evidence>
<keyword evidence="4" id="KW-0378">Hydrolase</keyword>
<organism evidence="9 10">
    <name type="scientific">Sphingomonas oligophenolica</name>
    <dbReference type="NCBI Taxonomy" id="301154"/>
    <lineage>
        <taxon>Bacteria</taxon>
        <taxon>Pseudomonadati</taxon>
        <taxon>Pseudomonadota</taxon>
        <taxon>Alphaproteobacteria</taxon>
        <taxon>Sphingomonadales</taxon>
        <taxon>Sphingomonadaceae</taxon>
        <taxon>Sphingomonas</taxon>
    </lineage>
</organism>
<dbReference type="Gene3D" id="3.50.30.60">
    <property type="entry name" value="LD-carboxypeptidase A C-terminal domain-like"/>
    <property type="match status" value="1"/>
</dbReference>
<dbReference type="InterPro" id="IPR027478">
    <property type="entry name" value="LdcA_N"/>
</dbReference>
<reference evidence="9 10" key="1">
    <citation type="journal article" date="2019" name="Environ. Microbiol.">
        <title>Species interactions and distinct microbial communities in high Arctic permafrost affected cryosols are associated with the CH4 and CO2 gas fluxes.</title>
        <authorList>
            <person name="Altshuler I."/>
            <person name="Hamel J."/>
            <person name="Turney S."/>
            <person name="Magnuson E."/>
            <person name="Levesque R."/>
            <person name="Greer C."/>
            <person name="Whyte L.G."/>
        </authorList>
    </citation>
    <scope>NUCLEOTIDE SEQUENCE [LARGE SCALE GENOMIC DNA]</scope>
    <source>
        <strain evidence="9 10">S5.1</strain>
    </source>
</reference>
<evidence type="ECO:0000313" key="10">
    <source>
        <dbReference type="Proteomes" id="UP000318413"/>
    </source>
</evidence>
<protein>
    <submittedName>
        <fullName evidence="9">LD-carboxypeptidase</fullName>
    </submittedName>
</protein>
<dbReference type="GO" id="GO:0004180">
    <property type="term" value="F:carboxypeptidase activity"/>
    <property type="evidence" value="ECO:0007669"/>
    <property type="project" value="UniProtKB-KW"/>
</dbReference>
<dbReference type="SUPFAM" id="SSF52317">
    <property type="entry name" value="Class I glutamine amidotransferase-like"/>
    <property type="match status" value="1"/>
</dbReference>
<feature type="active site" description="Nucleophile" evidence="6">
    <location>
        <position position="102"/>
    </location>
</feature>
<feature type="domain" description="LD-carboxypeptidase N-terminal" evidence="7">
    <location>
        <begin position="3"/>
        <end position="114"/>
    </location>
</feature>
<feature type="active site" description="Charge relay system" evidence="6">
    <location>
        <position position="189"/>
    </location>
</feature>
<keyword evidence="2 9" id="KW-0121">Carboxypeptidase</keyword>
<comment type="caution">
    <text evidence="9">The sequence shown here is derived from an EMBL/GenBank/DDBJ whole genome shotgun (WGS) entry which is preliminary data.</text>
</comment>
<dbReference type="RefSeq" id="WP_140872502.1">
    <property type="nucleotide sequence ID" value="NZ_RCZK01000013.1"/>
</dbReference>
<dbReference type="Pfam" id="PF17676">
    <property type="entry name" value="Peptidase_S66C"/>
    <property type="match status" value="1"/>
</dbReference>
<dbReference type="InterPro" id="IPR027461">
    <property type="entry name" value="Carboxypeptidase_A_C_sf"/>
</dbReference>
<dbReference type="AlphaFoldDB" id="A0A502CAS6"/>
<evidence type="ECO:0000259" key="7">
    <source>
        <dbReference type="Pfam" id="PF02016"/>
    </source>
</evidence>
<dbReference type="PANTHER" id="PTHR30237:SF2">
    <property type="entry name" value="MUREIN TETRAPEPTIDE CARBOXYPEPTIDASE"/>
    <property type="match status" value="1"/>
</dbReference>
<dbReference type="GO" id="GO:0008236">
    <property type="term" value="F:serine-type peptidase activity"/>
    <property type="evidence" value="ECO:0007669"/>
    <property type="project" value="UniProtKB-KW"/>
</dbReference>
<dbReference type="InterPro" id="IPR040449">
    <property type="entry name" value="Peptidase_S66_N"/>
</dbReference>
<name>A0A502CAS6_9SPHN</name>
<evidence type="ECO:0000259" key="8">
    <source>
        <dbReference type="Pfam" id="PF17676"/>
    </source>
</evidence>
<keyword evidence="10" id="KW-1185">Reference proteome</keyword>
<evidence type="ECO:0000256" key="3">
    <source>
        <dbReference type="ARBA" id="ARBA00022670"/>
    </source>
</evidence>
<proteinExistence type="inferred from homology"/>
<evidence type="ECO:0000256" key="4">
    <source>
        <dbReference type="ARBA" id="ARBA00022801"/>
    </source>
</evidence>